<protein>
    <submittedName>
        <fullName evidence="1">Uncharacterized protein</fullName>
    </submittedName>
</protein>
<proteinExistence type="predicted"/>
<reference evidence="1" key="1">
    <citation type="journal article" date="2021" name="Proc. Natl. Acad. Sci. U.S.A.">
        <title>A Catalog of Tens of Thousands of Viruses from Human Metagenomes Reveals Hidden Associations with Chronic Diseases.</title>
        <authorList>
            <person name="Tisza M.J."/>
            <person name="Buck C.B."/>
        </authorList>
    </citation>
    <scope>NUCLEOTIDE SEQUENCE</scope>
    <source>
        <strain evidence="1">CtPVE25</strain>
    </source>
</reference>
<sequence>MATAPEWGCTATSTSITARVTDKGEYSYFSWSLRDTEGNILQSPTAYSTATSKTYSGLTPNTTYRVYMSWSHSTVGEGNYNYEYVKTLEESAERPANWYWSSTVAVNAAVPVTKASDGTYLAKYLTATEWDGFISRCIAFAKYLGMSVSGSQISTTPGTAMEASDVNAVIDLLNTMLPPVSPPAKVAAGDVISAATLNGLKNSLNSIT</sequence>
<dbReference type="EMBL" id="BK015779">
    <property type="protein sequence ID" value="DAE24645.1"/>
    <property type="molecule type" value="Genomic_DNA"/>
</dbReference>
<organism evidence="1">
    <name type="scientific">Myoviridae sp. ctPVE25</name>
    <dbReference type="NCBI Taxonomy" id="2826649"/>
    <lineage>
        <taxon>Viruses</taxon>
        <taxon>Duplodnaviria</taxon>
        <taxon>Heunggongvirae</taxon>
        <taxon>Uroviricota</taxon>
        <taxon>Caudoviricetes</taxon>
    </lineage>
</organism>
<accession>A0A8S5R0X9</accession>
<name>A0A8S5R0X9_9CAUD</name>
<evidence type="ECO:0000313" key="1">
    <source>
        <dbReference type="EMBL" id="DAE24645.1"/>
    </source>
</evidence>